<proteinExistence type="predicted"/>
<organism evidence="5 6">
    <name type="scientific">Mycetocola manganoxydans</name>
    <dbReference type="NCBI Taxonomy" id="699879"/>
    <lineage>
        <taxon>Bacteria</taxon>
        <taxon>Bacillati</taxon>
        <taxon>Actinomycetota</taxon>
        <taxon>Actinomycetes</taxon>
        <taxon>Micrococcales</taxon>
        <taxon>Microbacteriaceae</taxon>
        <taxon>Mycetocola</taxon>
    </lineage>
</organism>
<dbReference type="PANTHER" id="PTHR43004:SF19">
    <property type="entry name" value="BINDING MONOOXYGENASE, PUTATIVE (JCVI)-RELATED"/>
    <property type="match status" value="1"/>
</dbReference>
<keyword evidence="5" id="KW-0503">Monooxygenase</keyword>
<keyword evidence="5" id="KW-0560">Oxidoreductase</keyword>
<dbReference type="Gene3D" id="3.50.50.60">
    <property type="entry name" value="FAD/NAD(P)-binding domain"/>
    <property type="match status" value="1"/>
</dbReference>
<sequence length="571" mass="61853">MPRILRPDSWPRCSCSVRIRRSVAWFSLLPAHPHRSISLSRSDFLSPFGGACQHGGVNAPPARSTDVLVAGAGPTGLLLAVALASLGVDVLVVDRKLGPTRESRALGIQARTLEILDQLGIVDEFLSLATTASAVSPGFERRSFGTVPIGRLGAVVSPFPGIHVLEQSRTERILTDRLTALGVTVLWGHSITGLDHSRSGIDAVVEGPGGREAVHAAYCVGADGASSFVRKRTGIPFEGITNEHIFYVADAHGVSGLPADRINVRLGTEDFLVTFPMGPGGHVRVLGTIRLTGSQEAVTEPEARARLAAVFGVEYDSTSWFSTYRISHRVAATFREGRVFLAGDAGHVHSPVGAQGMNTGLQDAHNLALKLANVLRHDYPPATLNQYDAERRPVALRLTSTTDRAFGAVTSSARRAVFIRRRLLPLVLPVAVRLLPRLPGAPRLFEYVSQVRIHYWMSEEARRTGRRGSVVGRRLPWTGTNFDVLRSLEWQVHVYGPVAARDAIRVRSFVSLPVHQFESTGNTRLVPGWFYLIRPDGFVAAEAAGGAAARKFRRALDAAGVPRRPTERVPG</sequence>
<evidence type="ECO:0000256" key="3">
    <source>
        <dbReference type="ARBA" id="ARBA00022827"/>
    </source>
</evidence>
<keyword evidence="2" id="KW-0285">Flavoprotein</keyword>
<dbReference type="AlphaFoldDB" id="A0A3L6ZN96"/>
<protein>
    <submittedName>
        <fullName evidence="5">Monooxygenase</fullName>
    </submittedName>
</protein>
<reference evidence="5 6" key="1">
    <citation type="submission" date="2018-10" db="EMBL/GenBank/DDBJ databases">
        <authorList>
            <person name="Li J."/>
        </authorList>
    </citation>
    <scope>NUCLEOTIDE SEQUENCE [LARGE SCALE GENOMIC DNA]</scope>
    <source>
        <strain evidence="5 6">CCTCC AB209002</strain>
    </source>
</reference>
<evidence type="ECO:0000313" key="6">
    <source>
        <dbReference type="Proteomes" id="UP000270299"/>
    </source>
</evidence>
<evidence type="ECO:0000259" key="4">
    <source>
        <dbReference type="Pfam" id="PF01494"/>
    </source>
</evidence>
<dbReference type="EMBL" id="RCUV01000013">
    <property type="protein sequence ID" value="RLP69377.1"/>
    <property type="molecule type" value="Genomic_DNA"/>
</dbReference>
<dbReference type="PRINTS" id="PR00420">
    <property type="entry name" value="RNGMNOXGNASE"/>
</dbReference>
<dbReference type="OrthoDB" id="4246007at2"/>
<gene>
    <name evidence="5" type="ORF">D9V29_11680</name>
</gene>
<feature type="domain" description="FAD-binding" evidence="4">
    <location>
        <begin position="65"/>
        <end position="400"/>
    </location>
</feature>
<keyword evidence="3" id="KW-0274">FAD</keyword>
<evidence type="ECO:0000256" key="2">
    <source>
        <dbReference type="ARBA" id="ARBA00022630"/>
    </source>
</evidence>
<dbReference type="GO" id="GO:0071949">
    <property type="term" value="F:FAD binding"/>
    <property type="evidence" value="ECO:0007669"/>
    <property type="project" value="InterPro"/>
</dbReference>
<dbReference type="InterPro" id="IPR050641">
    <property type="entry name" value="RIFMO-like"/>
</dbReference>
<comment type="cofactor">
    <cofactor evidence="1">
        <name>FAD</name>
        <dbReference type="ChEBI" id="CHEBI:57692"/>
    </cofactor>
</comment>
<dbReference type="PANTHER" id="PTHR43004">
    <property type="entry name" value="TRK SYSTEM POTASSIUM UPTAKE PROTEIN"/>
    <property type="match status" value="1"/>
</dbReference>
<dbReference type="Proteomes" id="UP000270299">
    <property type="component" value="Unassembled WGS sequence"/>
</dbReference>
<dbReference type="Gene3D" id="3.30.70.2450">
    <property type="match status" value="1"/>
</dbReference>
<name>A0A3L6ZN96_9MICO</name>
<dbReference type="Pfam" id="PF01494">
    <property type="entry name" value="FAD_binding_3"/>
    <property type="match status" value="1"/>
</dbReference>
<evidence type="ECO:0000256" key="1">
    <source>
        <dbReference type="ARBA" id="ARBA00001974"/>
    </source>
</evidence>
<accession>A0A3L6ZN96</accession>
<dbReference type="SUPFAM" id="SSF51905">
    <property type="entry name" value="FAD/NAD(P)-binding domain"/>
    <property type="match status" value="1"/>
</dbReference>
<comment type="caution">
    <text evidence="5">The sequence shown here is derived from an EMBL/GenBank/DDBJ whole genome shotgun (WGS) entry which is preliminary data.</text>
</comment>
<keyword evidence="6" id="KW-1185">Reference proteome</keyword>
<dbReference type="InterPro" id="IPR036188">
    <property type="entry name" value="FAD/NAD-bd_sf"/>
</dbReference>
<evidence type="ECO:0000313" key="5">
    <source>
        <dbReference type="EMBL" id="RLP69377.1"/>
    </source>
</evidence>
<dbReference type="GO" id="GO:0016709">
    <property type="term" value="F:oxidoreductase activity, acting on paired donors, with incorporation or reduction of molecular oxygen, NAD(P)H as one donor, and incorporation of one atom of oxygen"/>
    <property type="evidence" value="ECO:0007669"/>
    <property type="project" value="UniProtKB-ARBA"/>
</dbReference>
<dbReference type="InterPro" id="IPR002938">
    <property type="entry name" value="FAD-bd"/>
</dbReference>